<evidence type="ECO:0000259" key="5">
    <source>
        <dbReference type="Pfam" id="PF07732"/>
    </source>
</evidence>
<keyword evidence="3" id="KW-0732">Signal</keyword>
<dbReference type="PANTHER" id="PTHR48267:SF1">
    <property type="entry name" value="BILIRUBIN OXIDASE"/>
    <property type="match status" value="1"/>
</dbReference>
<keyword evidence="2" id="KW-0186">Copper</keyword>
<keyword evidence="7" id="KW-1185">Reference proteome</keyword>
<proteinExistence type="inferred from homology"/>
<dbReference type="GO" id="GO:0016491">
    <property type="term" value="F:oxidoreductase activity"/>
    <property type="evidence" value="ECO:0007669"/>
    <property type="project" value="InterPro"/>
</dbReference>
<gene>
    <name evidence="6" type="ORF">N8I77_004843</name>
</gene>
<dbReference type="EMBL" id="JAUJFL010000002">
    <property type="protein sequence ID" value="KAK2611509.1"/>
    <property type="molecule type" value="Genomic_DNA"/>
</dbReference>
<dbReference type="CDD" id="cd13866">
    <property type="entry name" value="CuRO_2_BOD"/>
    <property type="match status" value="1"/>
</dbReference>
<evidence type="ECO:0008006" key="8">
    <source>
        <dbReference type="Google" id="ProtNLM"/>
    </source>
</evidence>
<dbReference type="InterPro" id="IPR011706">
    <property type="entry name" value="Cu-oxidase_C"/>
</dbReference>
<dbReference type="AlphaFoldDB" id="A0AAD9SMY4"/>
<feature type="domain" description="Plastocyanin-like" evidence="4">
    <location>
        <begin position="402"/>
        <end position="531"/>
    </location>
</feature>
<organism evidence="6 7">
    <name type="scientific">Phomopsis amygdali</name>
    <name type="common">Fusicoccum amygdali</name>
    <dbReference type="NCBI Taxonomy" id="1214568"/>
    <lineage>
        <taxon>Eukaryota</taxon>
        <taxon>Fungi</taxon>
        <taxon>Dikarya</taxon>
        <taxon>Ascomycota</taxon>
        <taxon>Pezizomycotina</taxon>
        <taxon>Sordariomycetes</taxon>
        <taxon>Sordariomycetidae</taxon>
        <taxon>Diaporthales</taxon>
        <taxon>Diaporthaceae</taxon>
        <taxon>Diaporthe</taxon>
    </lineage>
</organism>
<comment type="similarity">
    <text evidence="1">Belongs to the multicopper oxidase family.</text>
</comment>
<evidence type="ECO:0000256" key="3">
    <source>
        <dbReference type="SAM" id="SignalP"/>
    </source>
</evidence>
<evidence type="ECO:0000313" key="6">
    <source>
        <dbReference type="EMBL" id="KAK2611509.1"/>
    </source>
</evidence>
<dbReference type="Proteomes" id="UP001265746">
    <property type="component" value="Unassembled WGS sequence"/>
</dbReference>
<dbReference type="Pfam" id="PF07731">
    <property type="entry name" value="Cu-oxidase_2"/>
    <property type="match status" value="1"/>
</dbReference>
<dbReference type="Pfam" id="PF07732">
    <property type="entry name" value="Cu-oxidase_3"/>
    <property type="match status" value="1"/>
</dbReference>
<reference evidence="6" key="1">
    <citation type="submission" date="2023-06" db="EMBL/GenBank/DDBJ databases">
        <authorList>
            <person name="Noh H."/>
        </authorList>
    </citation>
    <scope>NUCLEOTIDE SEQUENCE</scope>
    <source>
        <strain evidence="6">DUCC20226</strain>
    </source>
</reference>
<accession>A0AAD9SMY4</accession>
<dbReference type="PANTHER" id="PTHR48267">
    <property type="entry name" value="CUPREDOXIN SUPERFAMILY PROTEIN"/>
    <property type="match status" value="1"/>
</dbReference>
<evidence type="ECO:0000313" key="7">
    <source>
        <dbReference type="Proteomes" id="UP001265746"/>
    </source>
</evidence>
<name>A0AAD9SMY4_PHOAM</name>
<dbReference type="GO" id="GO:0005507">
    <property type="term" value="F:copper ion binding"/>
    <property type="evidence" value="ECO:0007669"/>
    <property type="project" value="InterPro"/>
</dbReference>
<feature type="domain" description="Plastocyanin-like" evidence="5">
    <location>
        <begin position="114"/>
        <end position="216"/>
    </location>
</feature>
<dbReference type="Gene3D" id="2.60.40.420">
    <property type="entry name" value="Cupredoxins - blue copper proteins"/>
    <property type="match status" value="3"/>
</dbReference>
<dbReference type="InterPro" id="IPR008972">
    <property type="entry name" value="Cupredoxin"/>
</dbReference>
<evidence type="ECO:0000259" key="4">
    <source>
        <dbReference type="Pfam" id="PF07731"/>
    </source>
</evidence>
<dbReference type="InterPro" id="IPR011707">
    <property type="entry name" value="Cu-oxidase-like_N"/>
</dbReference>
<feature type="signal peptide" evidence="3">
    <location>
        <begin position="1"/>
        <end position="23"/>
    </location>
</feature>
<dbReference type="CDD" id="cd13889">
    <property type="entry name" value="CuRO_3_BOD"/>
    <property type="match status" value="1"/>
</dbReference>
<evidence type="ECO:0000256" key="2">
    <source>
        <dbReference type="ARBA" id="ARBA00023008"/>
    </source>
</evidence>
<dbReference type="InterPro" id="IPR045087">
    <property type="entry name" value="Cu-oxidase_fam"/>
</dbReference>
<dbReference type="SUPFAM" id="SSF49503">
    <property type="entry name" value="Cupredoxins"/>
    <property type="match status" value="3"/>
</dbReference>
<protein>
    <recommendedName>
        <fullName evidence="8">Bilirubin oxidase</fullName>
    </recommendedName>
</protein>
<comment type="caution">
    <text evidence="6">The sequence shown here is derived from an EMBL/GenBank/DDBJ whole genome shotgun (WGS) entry which is preliminary data.</text>
</comment>
<sequence>MLSAEGLLVFAACLSFFAGTVLSQETQWVYDIPPEEAAALASIVEDIPEDVVSIQAKDWLSPEYPLIYKMALPIPPIKQPTKTFTNPVSGNDIQYYEIEIKPFTQSVYPNLRLANLVGYDGMSPGPTFMIPRGTESVVRFINNAATPNSVHLHGSYSRAPFDGWAEDVTAPGEFKDYYYPNQQNARLLWYHDHAVHATAENAYFGQAGAYILTDPAEDALNLPSGYGKYDIPLILSAKQYNSDGTLFSTVGETDSLWGDIIHVNGQPWPFLNVEPRKYRFRFLDAAISRSFALYFALSSNTNGKLPFQVIASDAGLLGSPVQVSDLYISMAERYEIVFDFSAYAGQAVELRNLPKAGGIGTDDDYLNTDKVMRFIVSSTPVEDTSSVPDSLRPSIPFPVTDTPNTINHHFRFHRSNGEWQINNVVFADVENRVLAKVPRGTTEIWELENSSDGWSHPIHVHLVDFRVLARTDGNRAVMPYEAAGLKDVVWLGRGETAIVEAHYAPWDGVYMFHCHNLIHEDNDMMAAFNVTALTDWGYNDTTTFLDPMESEFRAKAFGAGDFQARTGLFSDEAIAAAVKTLAEEDPYSHVADVNDALDNYWKGQAASTAGDAQTSVRSETGKDARPITRYRRFQA</sequence>
<feature type="chain" id="PRO_5042192743" description="Bilirubin oxidase" evidence="3">
    <location>
        <begin position="24"/>
        <end position="635"/>
    </location>
</feature>
<evidence type="ECO:0000256" key="1">
    <source>
        <dbReference type="ARBA" id="ARBA00010609"/>
    </source>
</evidence>